<dbReference type="InterPro" id="IPR013320">
    <property type="entry name" value="ConA-like_dom_sf"/>
</dbReference>
<dbReference type="AlphaFoldDB" id="X1N719"/>
<dbReference type="PANTHER" id="PTHR10963">
    <property type="entry name" value="GLYCOSYL HYDROLASE-RELATED"/>
    <property type="match status" value="1"/>
</dbReference>
<organism evidence="3">
    <name type="scientific">marine sediment metagenome</name>
    <dbReference type="NCBI Taxonomy" id="412755"/>
    <lineage>
        <taxon>unclassified sequences</taxon>
        <taxon>metagenomes</taxon>
        <taxon>ecological metagenomes</taxon>
    </lineage>
</organism>
<dbReference type="InterPro" id="IPR000757">
    <property type="entry name" value="Beta-glucanase-like"/>
</dbReference>
<comment type="caution">
    <text evidence="3">The sequence shown here is derived from an EMBL/GenBank/DDBJ whole genome shotgun (WGS) entry which is preliminary data.</text>
</comment>
<comment type="similarity">
    <text evidence="1">Belongs to the glycosyl hydrolase 16 family.</text>
</comment>
<protein>
    <recommendedName>
        <fullName evidence="2">GH16 domain-containing protein</fullName>
    </recommendedName>
</protein>
<dbReference type="Gene3D" id="2.60.120.200">
    <property type="match status" value="1"/>
</dbReference>
<dbReference type="Pfam" id="PF00722">
    <property type="entry name" value="Glyco_hydro_16"/>
    <property type="match status" value="1"/>
</dbReference>
<dbReference type="SUPFAM" id="SSF49899">
    <property type="entry name" value="Concanavalin A-like lectins/glucanases"/>
    <property type="match status" value="1"/>
</dbReference>
<gene>
    <name evidence="3" type="ORF">S06H3_46296</name>
</gene>
<sequence>SDGDLIMYRGLIDGNAQGGCVFIYLDGWWKNNDIPDDADTHEPEPEEWFGLWGIVDETSDPNGTARPAWYAMKQYNMGIITSPKNGQIYDANIPLEFFLDERVDSIRVKRGQSTLHEKYFTYGRMEARIKLPQGGQGIWPAFWMLGETFDGYNWPTCGEIDIMERINNDPNIYATIHYGTNIPSYSHMKYGGSYIPGVDPSADYHIYAIEWGFGIISWYFDDINYLTLDWWPKAQPWGPSWPEPFTAPEFFLVNIAVG</sequence>
<accession>X1N719</accession>
<feature type="domain" description="GH16" evidence="2">
    <location>
        <begin position="27"/>
        <end position="258"/>
    </location>
</feature>
<dbReference type="GO" id="GO:0004553">
    <property type="term" value="F:hydrolase activity, hydrolyzing O-glycosyl compounds"/>
    <property type="evidence" value="ECO:0007669"/>
    <property type="project" value="InterPro"/>
</dbReference>
<proteinExistence type="inferred from homology"/>
<feature type="non-terminal residue" evidence="3">
    <location>
        <position position="258"/>
    </location>
</feature>
<dbReference type="EMBL" id="BARV01028987">
    <property type="protein sequence ID" value="GAI39817.1"/>
    <property type="molecule type" value="Genomic_DNA"/>
</dbReference>
<evidence type="ECO:0000313" key="3">
    <source>
        <dbReference type="EMBL" id="GAI39817.1"/>
    </source>
</evidence>
<dbReference type="CDD" id="cd08023">
    <property type="entry name" value="GH16_laminarinase_like"/>
    <property type="match status" value="1"/>
</dbReference>
<dbReference type="PROSITE" id="PS51762">
    <property type="entry name" value="GH16_2"/>
    <property type="match status" value="1"/>
</dbReference>
<name>X1N719_9ZZZZ</name>
<dbReference type="InterPro" id="IPR050546">
    <property type="entry name" value="Glycosyl_Hydrlase_16"/>
</dbReference>
<evidence type="ECO:0000256" key="1">
    <source>
        <dbReference type="ARBA" id="ARBA00006865"/>
    </source>
</evidence>
<reference evidence="3" key="1">
    <citation type="journal article" date="2014" name="Front. Microbiol.">
        <title>High frequency of phylogenetically diverse reductive dehalogenase-homologous genes in deep subseafloor sedimentary metagenomes.</title>
        <authorList>
            <person name="Kawai M."/>
            <person name="Futagami T."/>
            <person name="Toyoda A."/>
            <person name="Takaki Y."/>
            <person name="Nishi S."/>
            <person name="Hori S."/>
            <person name="Arai W."/>
            <person name="Tsubouchi T."/>
            <person name="Morono Y."/>
            <person name="Uchiyama I."/>
            <person name="Ito T."/>
            <person name="Fujiyama A."/>
            <person name="Inagaki F."/>
            <person name="Takami H."/>
        </authorList>
    </citation>
    <scope>NUCLEOTIDE SEQUENCE</scope>
    <source>
        <strain evidence="3">Expedition CK06-06</strain>
    </source>
</reference>
<feature type="non-terminal residue" evidence="3">
    <location>
        <position position="1"/>
    </location>
</feature>
<evidence type="ECO:0000259" key="2">
    <source>
        <dbReference type="PROSITE" id="PS51762"/>
    </source>
</evidence>
<dbReference type="GO" id="GO:0005975">
    <property type="term" value="P:carbohydrate metabolic process"/>
    <property type="evidence" value="ECO:0007669"/>
    <property type="project" value="InterPro"/>
</dbReference>
<dbReference type="PANTHER" id="PTHR10963:SF55">
    <property type="entry name" value="GLYCOSIDE HYDROLASE FAMILY 16 PROTEIN"/>
    <property type="match status" value="1"/>
</dbReference>